<dbReference type="EMBL" id="CP063458">
    <property type="protein sequence ID" value="QOV92238.1"/>
    <property type="molecule type" value="Genomic_DNA"/>
</dbReference>
<sequence>MKTLLFYISGHGYGHARRTSQVIAALGNLAPELVVHVRTTAPKRIFAGLVPPERVTPTAIDAGAAERSPLEIDAAGTLDRIESLLARQSPIVADELAFIRTVRPSLIVSDIPFMAGTVAEAAGVPCIGLSNFSWDWIVEPFVESLGRSQLALDAIGSGYAAMEAILRMPLGGISGVFRKVIDVPLVANRGGREPKDVLRQLGIDASDRRTRVLFGIRGAVPTATLATAAASAKDILLLCPTNEPGEVPSGVLAVPVGEGLDFSDVLQACDVVVGKMGYGLIAECITSGVPLLWPRRTGFREDQVVERDGPAVMRMRELPMDDFHAGRWAEHIRAASKLPGPTESMSTDGAEVCAEWISGFVHRLGV</sequence>
<evidence type="ECO:0000313" key="1">
    <source>
        <dbReference type="EMBL" id="QOV92238.1"/>
    </source>
</evidence>
<keyword evidence="2" id="KW-1185">Reference proteome</keyword>
<dbReference type="AlphaFoldDB" id="A0A7M2X3A7"/>
<gene>
    <name evidence="1" type="ORF">IPV69_13125</name>
</gene>
<dbReference type="Proteomes" id="UP000593765">
    <property type="component" value="Chromosome"/>
</dbReference>
<evidence type="ECO:0000313" key="2">
    <source>
        <dbReference type="Proteomes" id="UP000593765"/>
    </source>
</evidence>
<reference evidence="1 2" key="1">
    <citation type="submission" date="2020-10" db="EMBL/GenBank/DDBJ databases">
        <title>Wide distribution of Phycisphaera-like planctomycetes from WD2101 soil group in peatlands and genome analysis of the first cultivated representative.</title>
        <authorList>
            <person name="Dedysh S.N."/>
            <person name="Beletsky A.V."/>
            <person name="Ivanova A."/>
            <person name="Kulichevskaya I.S."/>
            <person name="Suzina N.E."/>
            <person name="Philippov D.A."/>
            <person name="Rakitin A.L."/>
            <person name="Mardanov A.V."/>
            <person name="Ravin N.V."/>
        </authorList>
    </citation>
    <scope>NUCLEOTIDE SEQUENCE [LARGE SCALE GENOMIC DNA]</scope>
    <source>
        <strain evidence="1 2">M1803</strain>
    </source>
</reference>
<accession>A0A7M2X3A7</accession>
<organism evidence="1 2">
    <name type="scientific">Humisphaera borealis</name>
    <dbReference type="NCBI Taxonomy" id="2807512"/>
    <lineage>
        <taxon>Bacteria</taxon>
        <taxon>Pseudomonadati</taxon>
        <taxon>Planctomycetota</taxon>
        <taxon>Phycisphaerae</taxon>
        <taxon>Tepidisphaerales</taxon>
        <taxon>Tepidisphaeraceae</taxon>
        <taxon>Humisphaera</taxon>
    </lineage>
</organism>
<dbReference type="InterPro" id="IPR053205">
    <property type="entry name" value="GHMP_kinase_L-arabinokinase"/>
</dbReference>
<dbReference type="PANTHER" id="PTHR38134:SF2">
    <property type="entry name" value="GALACTOKINASE"/>
    <property type="match status" value="1"/>
</dbReference>
<dbReference type="Gene3D" id="3.40.50.2000">
    <property type="entry name" value="Glycogen Phosphorylase B"/>
    <property type="match status" value="2"/>
</dbReference>
<protein>
    <recommendedName>
        <fullName evidence="3">Glycosyl transferase family 28 C-terminal domain-containing protein</fullName>
    </recommendedName>
</protein>
<name>A0A7M2X3A7_9BACT</name>
<dbReference type="SUPFAM" id="SSF53756">
    <property type="entry name" value="UDP-Glycosyltransferase/glycogen phosphorylase"/>
    <property type="match status" value="1"/>
</dbReference>
<dbReference type="RefSeq" id="WP_206295570.1">
    <property type="nucleotide sequence ID" value="NZ_CP063458.1"/>
</dbReference>
<proteinExistence type="predicted"/>
<dbReference type="PANTHER" id="PTHR38134">
    <property type="entry name" value="SLR1395 PROTEIN"/>
    <property type="match status" value="1"/>
</dbReference>
<evidence type="ECO:0008006" key="3">
    <source>
        <dbReference type="Google" id="ProtNLM"/>
    </source>
</evidence>
<dbReference type="KEGG" id="hbs:IPV69_13125"/>